<dbReference type="PANTHER" id="PTHR22801">
    <property type="entry name" value="LITHOSTATHINE"/>
    <property type="match status" value="1"/>
</dbReference>
<dbReference type="PANTHER" id="PTHR22801:SF63">
    <property type="entry name" value="C-TYPE LECTIN DOMAIN-CONTAINING PROTEIN"/>
    <property type="match status" value="1"/>
</dbReference>
<gene>
    <name evidence="2" type="ORF">C0Q70_07219</name>
</gene>
<dbReference type="AlphaFoldDB" id="A0A2T7PEH0"/>
<sequence length="412" mass="46046">MNVSGVETDYQTAQANCAADGGLLLILKSRDVDAPVLRDVLTAAGIFLRFSIFSVWVGADDISTEGSFVWNDGSPLLTSSSLWNTGEPNNVGGNEDCVQMHISRDLLILNDNNCGKNNTKDRLVYPVMAEWVSDQSFDNIVLYPNEMVELPPTSKVVWSLADEDMTSGQCAEECMKEEWCSSFFVDFSKNLCLLHEVVFFTPDTGGRKVSAPGARSGNSDAAPAVICFPGRCNLSKGLYRWREEDLCFKLLPPGTIKQGPSEDADAYCRDKLGGSLIKLSTIRRTEWIRKILLQWHSSSTGNLTTCAEKCIQVPECSSFFVDIQGKECILHEIIFLSSDAGNQTVVADGARYFKRSEDYNYARFRDQTLRPHMCRIPVQNDIQVGSELDCLYLKDDSLLRQEENYNIFCEVF</sequence>
<dbReference type="InterPro" id="IPR001304">
    <property type="entry name" value="C-type_lectin-like"/>
</dbReference>
<dbReference type="Gene3D" id="3.10.100.10">
    <property type="entry name" value="Mannose-Binding Protein A, subunit A"/>
    <property type="match status" value="1"/>
</dbReference>
<reference evidence="2 3" key="1">
    <citation type="submission" date="2018-04" db="EMBL/GenBank/DDBJ databases">
        <title>The genome of golden apple snail Pomacea canaliculata provides insight into stress tolerance and invasive adaptation.</title>
        <authorList>
            <person name="Liu C."/>
            <person name="Liu B."/>
            <person name="Ren Y."/>
            <person name="Zhang Y."/>
            <person name="Wang H."/>
            <person name="Li S."/>
            <person name="Jiang F."/>
            <person name="Yin L."/>
            <person name="Zhang G."/>
            <person name="Qian W."/>
            <person name="Fan W."/>
        </authorList>
    </citation>
    <scope>NUCLEOTIDE SEQUENCE [LARGE SCALE GENOMIC DNA]</scope>
    <source>
        <strain evidence="2">SZHN2017</strain>
        <tissue evidence="2">Muscle</tissue>
    </source>
</reference>
<dbReference type="OrthoDB" id="6116695at2759"/>
<protein>
    <recommendedName>
        <fullName evidence="1">C-type lectin domain-containing protein</fullName>
    </recommendedName>
</protein>
<dbReference type="InterPro" id="IPR050801">
    <property type="entry name" value="Ca-Dep_Lectins_ImmuneDev"/>
</dbReference>
<dbReference type="Pfam" id="PF00059">
    <property type="entry name" value="Lectin_C"/>
    <property type="match status" value="1"/>
</dbReference>
<dbReference type="PROSITE" id="PS50041">
    <property type="entry name" value="C_TYPE_LECTIN_2"/>
    <property type="match status" value="1"/>
</dbReference>
<comment type="caution">
    <text evidence="2">The sequence shown here is derived from an EMBL/GenBank/DDBJ whole genome shotgun (WGS) entry which is preliminary data.</text>
</comment>
<evidence type="ECO:0000313" key="3">
    <source>
        <dbReference type="Proteomes" id="UP000245119"/>
    </source>
</evidence>
<dbReference type="InterPro" id="IPR016187">
    <property type="entry name" value="CTDL_fold"/>
</dbReference>
<evidence type="ECO:0000259" key="1">
    <source>
        <dbReference type="PROSITE" id="PS50041"/>
    </source>
</evidence>
<keyword evidence="3" id="KW-1185">Reference proteome</keyword>
<dbReference type="Proteomes" id="UP000245119">
    <property type="component" value="Linkage Group LG4"/>
</dbReference>
<feature type="domain" description="C-type lectin" evidence="1">
    <location>
        <begin position="10"/>
        <end position="114"/>
    </location>
</feature>
<dbReference type="SUPFAM" id="SSF56436">
    <property type="entry name" value="C-type lectin-like"/>
    <property type="match status" value="1"/>
</dbReference>
<accession>A0A2T7PEH0</accession>
<evidence type="ECO:0000313" key="2">
    <source>
        <dbReference type="EMBL" id="PVD31801.1"/>
    </source>
</evidence>
<dbReference type="EMBL" id="PZQS01000004">
    <property type="protein sequence ID" value="PVD31801.1"/>
    <property type="molecule type" value="Genomic_DNA"/>
</dbReference>
<dbReference type="InterPro" id="IPR016186">
    <property type="entry name" value="C-type_lectin-like/link_sf"/>
</dbReference>
<proteinExistence type="predicted"/>
<name>A0A2T7PEH0_POMCA</name>
<organism evidence="2 3">
    <name type="scientific">Pomacea canaliculata</name>
    <name type="common">Golden apple snail</name>
    <dbReference type="NCBI Taxonomy" id="400727"/>
    <lineage>
        <taxon>Eukaryota</taxon>
        <taxon>Metazoa</taxon>
        <taxon>Spiralia</taxon>
        <taxon>Lophotrochozoa</taxon>
        <taxon>Mollusca</taxon>
        <taxon>Gastropoda</taxon>
        <taxon>Caenogastropoda</taxon>
        <taxon>Architaenioglossa</taxon>
        <taxon>Ampullarioidea</taxon>
        <taxon>Ampullariidae</taxon>
        <taxon>Pomacea</taxon>
    </lineage>
</organism>